<comment type="caution">
    <text evidence="2">The sequence shown here is derived from an EMBL/GenBank/DDBJ whole genome shotgun (WGS) entry which is preliminary data.</text>
</comment>
<proteinExistence type="predicted"/>
<organism evidence="2 3">
    <name type="scientific">Perkinsus olseni</name>
    <name type="common">Perkinsus atlanticus</name>
    <dbReference type="NCBI Taxonomy" id="32597"/>
    <lineage>
        <taxon>Eukaryota</taxon>
        <taxon>Sar</taxon>
        <taxon>Alveolata</taxon>
        <taxon>Perkinsozoa</taxon>
        <taxon>Perkinsea</taxon>
        <taxon>Perkinsida</taxon>
        <taxon>Perkinsidae</taxon>
        <taxon>Perkinsus</taxon>
    </lineage>
</organism>
<dbReference type="Proteomes" id="UP000553632">
    <property type="component" value="Unassembled WGS sequence"/>
</dbReference>
<feature type="region of interest" description="Disordered" evidence="1">
    <location>
        <begin position="79"/>
        <end position="171"/>
    </location>
</feature>
<keyword evidence="3" id="KW-1185">Reference proteome</keyword>
<evidence type="ECO:0000313" key="3">
    <source>
        <dbReference type="Proteomes" id="UP000553632"/>
    </source>
</evidence>
<feature type="region of interest" description="Disordered" evidence="1">
    <location>
        <begin position="1"/>
        <end position="62"/>
    </location>
</feature>
<sequence>MPAAAEGSPSVPPSQSSPDLLQSVQEPQAHNIQPTGADDGLRWRAGRCSTPQHAPFAQPPGHVAASWEKLRAMMFSTTDDGLAEASLPVEGSDDIEPSQQQQHQQQRHNHRHCFRRRRARASSESDSSAQHERNNDDGCIDGGMERQKTATGDSANFNGDDDGGKGSRDFENFVAFDEVQRRERVWER</sequence>
<feature type="compositionally biased region" description="Basic residues" evidence="1">
    <location>
        <begin position="105"/>
        <end position="120"/>
    </location>
</feature>
<evidence type="ECO:0000313" key="2">
    <source>
        <dbReference type="EMBL" id="KAF4730292.1"/>
    </source>
</evidence>
<evidence type="ECO:0000256" key="1">
    <source>
        <dbReference type="SAM" id="MobiDB-lite"/>
    </source>
</evidence>
<feature type="non-terminal residue" evidence="2">
    <location>
        <position position="1"/>
    </location>
</feature>
<reference evidence="2 3" key="1">
    <citation type="submission" date="2020-04" db="EMBL/GenBank/DDBJ databases">
        <title>Perkinsus olseni comparative genomics.</title>
        <authorList>
            <person name="Bogema D.R."/>
        </authorList>
    </citation>
    <scope>NUCLEOTIDE SEQUENCE [LARGE SCALE GENOMIC DNA]</scope>
    <source>
        <strain evidence="2 3">ATCC PRA-207</strain>
    </source>
</reference>
<name>A0A7J6SCL4_PEROL</name>
<feature type="compositionally biased region" description="Basic and acidic residues" evidence="1">
    <location>
        <begin position="162"/>
        <end position="171"/>
    </location>
</feature>
<dbReference type="EMBL" id="JABANO010019364">
    <property type="protein sequence ID" value="KAF4730292.1"/>
    <property type="molecule type" value="Genomic_DNA"/>
</dbReference>
<protein>
    <submittedName>
        <fullName evidence="2">Uncharacterized protein</fullName>
    </submittedName>
</protein>
<gene>
    <name evidence="2" type="ORF">FOZ63_031373</name>
</gene>
<feature type="compositionally biased region" description="Low complexity" evidence="1">
    <location>
        <begin position="13"/>
        <end position="25"/>
    </location>
</feature>
<accession>A0A7J6SCL4</accession>
<dbReference type="AlphaFoldDB" id="A0A7J6SCL4"/>